<dbReference type="InterPro" id="IPR046848">
    <property type="entry name" value="E_motif"/>
</dbReference>
<comment type="caution">
    <text evidence="3">The sequence shown here is derived from an EMBL/GenBank/DDBJ whole genome shotgun (WGS) entry which is preliminary data.</text>
</comment>
<evidence type="ECO:0008006" key="5">
    <source>
        <dbReference type="Google" id="ProtNLM"/>
    </source>
</evidence>
<reference evidence="3" key="1">
    <citation type="submission" date="2023-05" db="EMBL/GenBank/DDBJ databases">
        <title>Nepenthes gracilis genome sequencing.</title>
        <authorList>
            <person name="Fukushima K."/>
        </authorList>
    </citation>
    <scope>NUCLEOTIDE SEQUENCE</scope>
    <source>
        <strain evidence="3">SING2019-196</strain>
    </source>
</reference>
<keyword evidence="4" id="KW-1185">Reference proteome</keyword>
<gene>
    <name evidence="3" type="ORF">Nepgr_004565</name>
</gene>
<dbReference type="Pfam" id="PF01535">
    <property type="entry name" value="PPR"/>
    <property type="match status" value="7"/>
</dbReference>
<dbReference type="Proteomes" id="UP001279734">
    <property type="component" value="Unassembled WGS sequence"/>
</dbReference>
<dbReference type="Pfam" id="PF20431">
    <property type="entry name" value="E_motif"/>
    <property type="match status" value="1"/>
</dbReference>
<protein>
    <recommendedName>
        <fullName evidence="5">Pentatricopeptide repeat-containing protein</fullName>
    </recommendedName>
</protein>
<feature type="repeat" description="PPR" evidence="2">
    <location>
        <begin position="172"/>
        <end position="206"/>
    </location>
</feature>
<dbReference type="NCBIfam" id="TIGR00756">
    <property type="entry name" value="PPR"/>
    <property type="match status" value="3"/>
</dbReference>
<name>A0AAD3S1L9_NEPGR</name>
<dbReference type="PANTHER" id="PTHR24015">
    <property type="entry name" value="OS07G0578800 PROTEIN-RELATED"/>
    <property type="match status" value="1"/>
</dbReference>
<accession>A0AAD3S1L9</accession>
<dbReference type="GO" id="GO:0009451">
    <property type="term" value="P:RNA modification"/>
    <property type="evidence" value="ECO:0007669"/>
    <property type="project" value="InterPro"/>
</dbReference>
<dbReference type="InterPro" id="IPR002885">
    <property type="entry name" value="PPR_rpt"/>
</dbReference>
<proteinExistence type="predicted"/>
<dbReference type="EMBL" id="BSYO01000004">
    <property type="protein sequence ID" value="GMH02726.1"/>
    <property type="molecule type" value="Genomic_DNA"/>
</dbReference>
<evidence type="ECO:0000313" key="4">
    <source>
        <dbReference type="Proteomes" id="UP001279734"/>
    </source>
</evidence>
<dbReference type="InterPro" id="IPR046960">
    <property type="entry name" value="PPR_At4g14850-like_plant"/>
</dbReference>
<dbReference type="GO" id="GO:0003723">
    <property type="term" value="F:RNA binding"/>
    <property type="evidence" value="ECO:0007669"/>
    <property type="project" value="InterPro"/>
</dbReference>
<keyword evidence="1" id="KW-0677">Repeat</keyword>
<evidence type="ECO:0000313" key="3">
    <source>
        <dbReference type="EMBL" id="GMH02726.1"/>
    </source>
</evidence>
<feature type="repeat" description="PPR" evidence="2">
    <location>
        <begin position="304"/>
        <end position="338"/>
    </location>
</feature>
<dbReference type="PROSITE" id="PS51375">
    <property type="entry name" value="PPR"/>
    <property type="match status" value="3"/>
</dbReference>
<dbReference type="InterPro" id="IPR011990">
    <property type="entry name" value="TPR-like_helical_dom_sf"/>
</dbReference>
<dbReference type="AlphaFoldDB" id="A0AAD3S1L9"/>
<sequence length="537" mass="59438">MRQLITVINRFAPRQKLLLTDFKTFQCPCFKYTQHQPLRQLPHASILQSLSDPTTLQQLHACVITSGLSQSLPLCNRLMNSYASFGLISDTQKIFYLIPKKNIFSWTILISGLTKNYLFVDAVDAFGKMVTVGLMPNEVTIASILPAFGKLGLHQLGKSVHCLWVRRDFGHNIVVETSLVDMYCRFGCVGAARKLFDKMPERSLGSWNVIISGYAKNSCGSEAIFLFNLMHINGISADYFTIMSLISASLSSEYLGTGPLIHGFTIKTGYADELQIKTALVNMYICSKFFHDAYSVFIEMSCKDVVAWTMMLAGLSSAKYWNKAIDHFNEMRRIKHMVLDSVAFVGILSICSCSGALQHGRTIHALVRKTGFCNDVFVGSALIKMFASCGELDNAKLFFQEMEEKDAACWNALISAVGINGLGDDAIDLLLQMKVDLLGRSGQLDDAYSFIGKMSLQTHPGVYGSLLGACRVYGNTHIGAEIFQKLSQLETADAGHFCCLSNLYASVGNWEGVEMTQVSLRSKLMKKDTGNSLVEIN</sequence>
<dbReference type="Gene3D" id="1.25.40.10">
    <property type="entry name" value="Tetratricopeptide repeat domain"/>
    <property type="match status" value="3"/>
</dbReference>
<feature type="repeat" description="PPR" evidence="2">
    <location>
        <begin position="102"/>
        <end position="136"/>
    </location>
</feature>
<evidence type="ECO:0000256" key="1">
    <source>
        <dbReference type="ARBA" id="ARBA00022737"/>
    </source>
</evidence>
<dbReference type="FunFam" id="1.25.40.10:FF:000073">
    <property type="entry name" value="Pentatricopeptide repeat-containing protein chloroplastic"/>
    <property type="match status" value="1"/>
</dbReference>
<organism evidence="3 4">
    <name type="scientific">Nepenthes gracilis</name>
    <name type="common">Slender pitcher plant</name>
    <dbReference type="NCBI Taxonomy" id="150966"/>
    <lineage>
        <taxon>Eukaryota</taxon>
        <taxon>Viridiplantae</taxon>
        <taxon>Streptophyta</taxon>
        <taxon>Embryophyta</taxon>
        <taxon>Tracheophyta</taxon>
        <taxon>Spermatophyta</taxon>
        <taxon>Magnoliopsida</taxon>
        <taxon>eudicotyledons</taxon>
        <taxon>Gunneridae</taxon>
        <taxon>Pentapetalae</taxon>
        <taxon>Caryophyllales</taxon>
        <taxon>Nepenthaceae</taxon>
        <taxon>Nepenthes</taxon>
    </lineage>
</organism>
<evidence type="ECO:0000256" key="2">
    <source>
        <dbReference type="PROSITE-ProRule" id="PRU00708"/>
    </source>
</evidence>